<reference evidence="6 7" key="1">
    <citation type="journal article" date="2017" name="Infect. Genet. Evol.">
        <title>Comparative genome analysis of fish pathogen Flavobacterium columnare reveals extensive sequence diversity within the species.</title>
        <authorList>
            <person name="Kayansamruaj P."/>
            <person name="Dong H.T."/>
            <person name="Hirono I."/>
            <person name="Kondo H."/>
            <person name="Senapin S."/>
            <person name="Rodkhum C."/>
        </authorList>
    </citation>
    <scope>NUCLEOTIDE SEQUENCE [LARGE SCALE GENOMIC DNA]</scope>
    <source>
        <strain evidence="6 7">1215</strain>
    </source>
</reference>
<evidence type="ECO:0000313" key="6">
    <source>
        <dbReference type="EMBL" id="OWP82731.1"/>
    </source>
</evidence>
<dbReference type="Proteomes" id="UP000197768">
    <property type="component" value="Unassembled WGS sequence"/>
</dbReference>
<protein>
    <submittedName>
        <fullName evidence="6">Uncharacterized protein</fullName>
    </submittedName>
</protein>
<evidence type="ECO:0000256" key="3">
    <source>
        <dbReference type="ARBA" id="ARBA00023163"/>
    </source>
</evidence>
<accession>A0A246GF08</accession>
<dbReference type="CDD" id="cd06529">
    <property type="entry name" value="S24_LexA-like"/>
    <property type="match status" value="1"/>
</dbReference>
<dbReference type="InterPro" id="IPR010982">
    <property type="entry name" value="Lambda_DNA-bd_dom_sf"/>
</dbReference>
<feature type="domain" description="Bacteriophage CI repressor N-terminal" evidence="5">
    <location>
        <begin position="2"/>
        <end position="61"/>
    </location>
</feature>
<dbReference type="EMBL" id="MTCZ01000277">
    <property type="protein sequence ID" value="OWP82731.1"/>
    <property type="molecule type" value="Genomic_DNA"/>
</dbReference>
<dbReference type="Gene3D" id="2.10.109.10">
    <property type="entry name" value="Umud Fragment, subunit A"/>
    <property type="match status" value="1"/>
</dbReference>
<dbReference type="Pfam" id="PF07022">
    <property type="entry name" value="Phage_CI_repr"/>
    <property type="match status" value="1"/>
</dbReference>
<keyword evidence="1" id="KW-0805">Transcription regulation</keyword>
<keyword evidence="3" id="KW-0804">Transcription</keyword>
<dbReference type="InterPro" id="IPR015927">
    <property type="entry name" value="Peptidase_S24_S26A/B/C"/>
</dbReference>
<evidence type="ECO:0000256" key="1">
    <source>
        <dbReference type="ARBA" id="ARBA00023015"/>
    </source>
</evidence>
<dbReference type="SUPFAM" id="SSF51306">
    <property type="entry name" value="LexA/Signal peptidase"/>
    <property type="match status" value="1"/>
</dbReference>
<dbReference type="PANTHER" id="PTHR40661:SF1">
    <property type="entry name" value="HTH CRO_C1-TYPE DOMAIN-CONTAINING PROTEIN"/>
    <property type="match status" value="1"/>
</dbReference>
<evidence type="ECO:0000259" key="4">
    <source>
        <dbReference type="Pfam" id="PF00717"/>
    </source>
</evidence>
<evidence type="ECO:0000313" key="7">
    <source>
        <dbReference type="Proteomes" id="UP000197768"/>
    </source>
</evidence>
<dbReference type="Gene3D" id="1.10.260.40">
    <property type="entry name" value="lambda repressor-like DNA-binding domains"/>
    <property type="match status" value="1"/>
</dbReference>
<evidence type="ECO:0000256" key="2">
    <source>
        <dbReference type="ARBA" id="ARBA00023125"/>
    </source>
</evidence>
<dbReference type="InterPro" id="IPR039418">
    <property type="entry name" value="LexA-like"/>
</dbReference>
<dbReference type="GO" id="GO:0045892">
    <property type="term" value="P:negative regulation of DNA-templated transcription"/>
    <property type="evidence" value="ECO:0007669"/>
    <property type="project" value="InterPro"/>
</dbReference>
<name>A0A246GF08_9FLAO</name>
<organism evidence="6 7">
    <name type="scientific">Flavobacterium davisii</name>
    <dbReference type="NCBI Taxonomy" id="2906077"/>
    <lineage>
        <taxon>Bacteria</taxon>
        <taxon>Pseudomonadati</taxon>
        <taxon>Bacteroidota</taxon>
        <taxon>Flavobacteriia</taxon>
        <taxon>Flavobacteriales</taxon>
        <taxon>Flavobacteriaceae</taxon>
        <taxon>Flavobacterium</taxon>
    </lineage>
</organism>
<evidence type="ECO:0000259" key="5">
    <source>
        <dbReference type="Pfam" id="PF07022"/>
    </source>
</evidence>
<dbReference type="PANTHER" id="PTHR40661">
    <property type="match status" value="1"/>
</dbReference>
<sequence>MLNSLKNHMSFKKDIDFANFLGIKPTTLSSWYSRNTFDIELLYAKCNDISADWLISGKGEMLKTKNIKNLIKKNDEENNEEINKKPNVQKTSTNEETIPAIKTTNSQKGIPLLPFDAFAGLGDSSVQGVDFDTIEDRYVVPLFDGITIDFMIPVRGSSMYPKYNSGDVVACRLVNELLFVQWNKVHVIDSVSQGVIMKRLLKSAKPDSVVCKSDNKDYGEFTVPMSDIRSIALVVGVIRLE</sequence>
<dbReference type="InterPro" id="IPR010744">
    <property type="entry name" value="Phage_CI_N"/>
</dbReference>
<proteinExistence type="predicted"/>
<dbReference type="InterPro" id="IPR036286">
    <property type="entry name" value="LexA/Signal_pep-like_sf"/>
</dbReference>
<feature type="domain" description="Peptidase S24/S26A/S26B/S26C" evidence="4">
    <location>
        <begin position="149"/>
        <end position="235"/>
    </location>
</feature>
<comment type="caution">
    <text evidence="6">The sequence shown here is derived from an EMBL/GenBank/DDBJ whole genome shotgun (WGS) entry which is preliminary data.</text>
</comment>
<keyword evidence="2" id="KW-0238">DNA-binding</keyword>
<dbReference type="AlphaFoldDB" id="A0A246GF08"/>
<dbReference type="GO" id="GO:0003677">
    <property type="term" value="F:DNA binding"/>
    <property type="evidence" value="ECO:0007669"/>
    <property type="project" value="UniProtKB-KW"/>
</dbReference>
<gene>
    <name evidence="6" type="ORF">BWK59_14315</name>
</gene>
<dbReference type="Pfam" id="PF00717">
    <property type="entry name" value="Peptidase_S24"/>
    <property type="match status" value="1"/>
</dbReference>